<dbReference type="OrthoDB" id="783096at2759"/>
<protein>
    <submittedName>
        <fullName evidence="3">Metallo-dependent phosphatase</fullName>
    </submittedName>
</protein>
<keyword evidence="4" id="KW-1185">Reference proteome</keyword>
<dbReference type="Pfam" id="PF00149">
    <property type="entry name" value="Metallophos"/>
    <property type="match status" value="1"/>
</dbReference>
<dbReference type="AlphaFoldDB" id="A0A4P9ZH06"/>
<organism evidence="3 4">
    <name type="scientific">Metschnikowia bicuspidata</name>
    <dbReference type="NCBI Taxonomy" id="27322"/>
    <lineage>
        <taxon>Eukaryota</taxon>
        <taxon>Fungi</taxon>
        <taxon>Dikarya</taxon>
        <taxon>Ascomycota</taxon>
        <taxon>Saccharomycotina</taxon>
        <taxon>Pichiomycetes</taxon>
        <taxon>Metschnikowiaceae</taxon>
        <taxon>Metschnikowia</taxon>
    </lineage>
</organism>
<dbReference type="GO" id="GO:0004721">
    <property type="term" value="F:phosphoprotein phosphatase activity"/>
    <property type="evidence" value="ECO:0007669"/>
    <property type="project" value="TreeGrafter"/>
</dbReference>
<dbReference type="SUPFAM" id="SSF56300">
    <property type="entry name" value="Metallo-dependent phosphatases"/>
    <property type="match status" value="1"/>
</dbReference>
<dbReference type="PANTHER" id="PTHR32440">
    <property type="entry name" value="PHOSPHATASE DCR2-RELATED-RELATED"/>
    <property type="match status" value="1"/>
</dbReference>
<keyword evidence="1" id="KW-1133">Transmembrane helix</keyword>
<dbReference type="Proteomes" id="UP000268321">
    <property type="component" value="Unassembled WGS sequence"/>
</dbReference>
<keyword evidence="1" id="KW-0472">Membrane</keyword>
<sequence length="637" mass="69916">MNSPLGKATTPLNRRFLRVLSHTAVVCLVGSALLLIANRNRLVHLDDYLQADLLPEYFQPPSQQYVVDVAFRTCRPWNWKSPSCATPLSTEGYYGDVGNLGGWTTLEKDLGLGSSWLSRKYMSVKKISAKYYEAHRASVVADVALATQKDCNVRGNRMCIPRRVLADVSVISEKKKEKIVKGIFEHAGAADQGWLSAGARLLLRRLSISKPATLSETTRIPSSKELKEAMWGSRGYGLWVKMGTASENSIQDLDVLFGADAVEPRFNWKLQDAPLLGLGLPRMPAPRLTAKVGTTLPPSIDELQYRKDGKFKILQVADLHFSTGTGVCRDPIPASSAKDCEADPRTLRFLNSVLDAETPDLVVMTGDQIFGEGAPDPQTALFKAVMPFVARRIPYALTLGNHDDESTMTREQIMGLAATLPYSLARAGDKDVDGFGNYHVMVTGRGMTDEPAALYFMDSHSYSLDPKHDPGYDYFKPLQIEWIDASSSALRGQHAPRLSMAFFHIPLPEYRKLEQPLVGSVKEGVTAPNKNTGMRDALVRAGVQVATCGHDHANDYCLLDSDPEDALGTNQIWLCYGGASGEGGYGGYGGYVRRLRVYELDAVSGSIDTWKRQESDARTVFDRQTVVSNGLVVSPAA</sequence>
<feature type="domain" description="Calcineurin-like phosphoesterase" evidence="2">
    <location>
        <begin position="311"/>
        <end position="553"/>
    </location>
</feature>
<dbReference type="PANTHER" id="PTHR32440:SF0">
    <property type="entry name" value="PHOSPHATASE DCR2-RELATED"/>
    <property type="match status" value="1"/>
</dbReference>
<dbReference type="InterPro" id="IPR029052">
    <property type="entry name" value="Metallo-depent_PP-like"/>
</dbReference>
<dbReference type="InterPro" id="IPR004843">
    <property type="entry name" value="Calcineurin-like_PHP"/>
</dbReference>
<keyword evidence="1" id="KW-0812">Transmembrane</keyword>
<dbReference type="EMBL" id="ML004431">
    <property type="protein sequence ID" value="RKP32396.1"/>
    <property type="molecule type" value="Genomic_DNA"/>
</dbReference>
<dbReference type="CDD" id="cd07383">
    <property type="entry name" value="MPP_Dcr2"/>
    <property type="match status" value="1"/>
</dbReference>
<evidence type="ECO:0000256" key="1">
    <source>
        <dbReference type="SAM" id="Phobius"/>
    </source>
</evidence>
<accession>A0A4P9ZH06</accession>
<evidence type="ECO:0000313" key="3">
    <source>
        <dbReference type="EMBL" id="RKP32396.1"/>
    </source>
</evidence>
<gene>
    <name evidence="3" type="ORF">METBISCDRAFT_12213</name>
</gene>
<proteinExistence type="predicted"/>
<dbReference type="GO" id="GO:0005737">
    <property type="term" value="C:cytoplasm"/>
    <property type="evidence" value="ECO:0007669"/>
    <property type="project" value="TreeGrafter"/>
</dbReference>
<evidence type="ECO:0000313" key="4">
    <source>
        <dbReference type="Proteomes" id="UP000268321"/>
    </source>
</evidence>
<feature type="transmembrane region" description="Helical" evidence="1">
    <location>
        <begin position="16"/>
        <end position="37"/>
    </location>
</feature>
<reference evidence="4" key="1">
    <citation type="journal article" date="2018" name="Nat. Microbiol.">
        <title>Leveraging single-cell genomics to expand the fungal tree of life.</title>
        <authorList>
            <person name="Ahrendt S.R."/>
            <person name="Quandt C.A."/>
            <person name="Ciobanu D."/>
            <person name="Clum A."/>
            <person name="Salamov A."/>
            <person name="Andreopoulos B."/>
            <person name="Cheng J.F."/>
            <person name="Woyke T."/>
            <person name="Pelin A."/>
            <person name="Henrissat B."/>
            <person name="Reynolds N.K."/>
            <person name="Benny G.L."/>
            <person name="Smith M.E."/>
            <person name="James T.Y."/>
            <person name="Grigoriev I.V."/>
        </authorList>
    </citation>
    <scope>NUCLEOTIDE SEQUENCE [LARGE SCALE GENOMIC DNA]</scope>
    <source>
        <strain evidence="4">Baker2002</strain>
    </source>
</reference>
<dbReference type="Gene3D" id="3.60.21.10">
    <property type="match status" value="1"/>
</dbReference>
<name>A0A4P9ZH06_9ASCO</name>
<evidence type="ECO:0000259" key="2">
    <source>
        <dbReference type="Pfam" id="PF00149"/>
    </source>
</evidence>